<name>A0A382M1S3_9ZZZZ</name>
<reference evidence="1" key="1">
    <citation type="submission" date="2018-05" db="EMBL/GenBank/DDBJ databases">
        <authorList>
            <person name="Lanie J.A."/>
            <person name="Ng W.-L."/>
            <person name="Kazmierczak K.M."/>
            <person name="Andrzejewski T.M."/>
            <person name="Davidsen T.M."/>
            <person name="Wayne K.J."/>
            <person name="Tettelin H."/>
            <person name="Glass J.I."/>
            <person name="Rusch D."/>
            <person name="Podicherti R."/>
            <person name="Tsui H.-C.T."/>
            <person name="Winkler M.E."/>
        </authorList>
    </citation>
    <scope>NUCLEOTIDE SEQUENCE</scope>
</reference>
<proteinExistence type="predicted"/>
<dbReference type="EMBL" id="UINC01090714">
    <property type="protein sequence ID" value="SVC42899.1"/>
    <property type="molecule type" value="Genomic_DNA"/>
</dbReference>
<sequence length="46" mass="5222">MPAFRKEIIKDNYVQELNPKIASITGFEWGSESDLSSMEDKTQISS</sequence>
<evidence type="ECO:0000313" key="1">
    <source>
        <dbReference type="EMBL" id="SVC42899.1"/>
    </source>
</evidence>
<organism evidence="1">
    <name type="scientific">marine metagenome</name>
    <dbReference type="NCBI Taxonomy" id="408172"/>
    <lineage>
        <taxon>unclassified sequences</taxon>
        <taxon>metagenomes</taxon>
        <taxon>ecological metagenomes</taxon>
    </lineage>
</organism>
<gene>
    <name evidence="1" type="ORF">METZ01_LOCUS295753</name>
</gene>
<dbReference type="AlphaFoldDB" id="A0A382M1S3"/>
<protein>
    <submittedName>
        <fullName evidence="1">Uncharacterized protein</fullName>
    </submittedName>
</protein>
<accession>A0A382M1S3</accession>